<keyword evidence="2" id="KW-1185">Reference proteome</keyword>
<evidence type="ECO:0000313" key="2">
    <source>
        <dbReference type="Proteomes" id="UP000198535"/>
    </source>
</evidence>
<reference evidence="2" key="1">
    <citation type="submission" date="2016-10" db="EMBL/GenBank/DDBJ databases">
        <authorList>
            <person name="Varghese N."/>
            <person name="Submissions S."/>
        </authorList>
    </citation>
    <scope>NUCLEOTIDE SEQUENCE [LARGE SCALE GENOMIC DNA]</scope>
    <source>
        <strain evidence="2">Mob M</strain>
    </source>
</reference>
<name>A0A1I4ULA5_9EURY</name>
<gene>
    <name evidence="1" type="ORF">SAMN04488696_2774</name>
</gene>
<dbReference type="EMBL" id="FOUJ01000007">
    <property type="protein sequence ID" value="SFM89777.1"/>
    <property type="molecule type" value="Genomic_DNA"/>
</dbReference>
<dbReference type="OrthoDB" id="124808at2157"/>
<dbReference type="Proteomes" id="UP000198535">
    <property type="component" value="Unassembled WGS sequence"/>
</dbReference>
<dbReference type="AlphaFoldDB" id="A0A1I4ULA5"/>
<sequence length="65" mass="7178">MLWGFSVLKDEQMKAIAELEEKMNITLLAFSGINISNAEITNGDLEQIRKLEADLGLSLVAVNVE</sequence>
<organism evidence="1 2">
    <name type="scientific">Methanolobus profundi</name>
    <dbReference type="NCBI Taxonomy" id="487685"/>
    <lineage>
        <taxon>Archaea</taxon>
        <taxon>Methanobacteriati</taxon>
        <taxon>Methanobacteriota</taxon>
        <taxon>Stenosarchaea group</taxon>
        <taxon>Methanomicrobia</taxon>
        <taxon>Methanosarcinales</taxon>
        <taxon>Methanosarcinaceae</taxon>
        <taxon>Methanolobus</taxon>
    </lineage>
</organism>
<dbReference type="RefSeq" id="WP_091937955.1">
    <property type="nucleotide sequence ID" value="NZ_FOUJ01000007.1"/>
</dbReference>
<proteinExistence type="predicted"/>
<protein>
    <submittedName>
        <fullName evidence="1">Uncharacterized protein</fullName>
    </submittedName>
</protein>
<accession>A0A1I4ULA5</accession>
<evidence type="ECO:0000313" key="1">
    <source>
        <dbReference type="EMBL" id="SFM89777.1"/>
    </source>
</evidence>